<reference evidence="1" key="1">
    <citation type="submission" date="2023-05" db="EMBL/GenBank/DDBJ databases">
        <title>Genome and transcriptome analyses reveal genes involved in the formation of fine ridges on petal epidermal cells in Hibiscus trionum.</title>
        <authorList>
            <person name="Koshimizu S."/>
            <person name="Masuda S."/>
            <person name="Ishii T."/>
            <person name="Shirasu K."/>
            <person name="Hoshino A."/>
            <person name="Arita M."/>
        </authorList>
    </citation>
    <scope>NUCLEOTIDE SEQUENCE</scope>
    <source>
        <strain evidence="1">Hamamatsu line</strain>
    </source>
</reference>
<protein>
    <submittedName>
        <fullName evidence="1">Uncharacterized protein</fullName>
    </submittedName>
</protein>
<name>A0A9W7HJU0_HIBTR</name>
<keyword evidence="2" id="KW-1185">Reference proteome</keyword>
<dbReference type="EMBL" id="BSYR01000016">
    <property type="protein sequence ID" value="GMI78714.1"/>
    <property type="molecule type" value="Genomic_DNA"/>
</dbReference>
<sequence>MRITGCRRNKQTMLMKIVCLPIRLLSQARDFYIKRMVQCAGRFGYGGRVNYHILPEPSGLPKSFSVGSSTGNDGEEVRQLLRVVSKRGIDHKVEQKVQQQQQQQQQPDVNQRIMGSSAGRIMGTRSYSVGIGKIGRIDEDRPCSFEEDITDAMADLMYPQSRFRAVKRNLIQYH</sequence>
<dbReference type="OrthoDB" id="694638at2759"/>
<proteinExistence type="predicted"/>
<comment type="caution">
    <text evidence="1">The sequence shown here is derived from an EMBL/GenBank/DDBJ whole genome shotgun (WGS) entry which is preliminary data.</text>
</comment>
<evidence type="ECO:0000313" key="1">
    <source>
        <dbReference type="EMBL" id="GMI78714.1"/>
    </source>
</evidence>
<evidence type="ECO:0000313" key="2">
    <source>
        <dbReference type="Proteomes" id="UP001165190"/>
    </source>
</evidence>
<dbReference type="Proteomes" id="UP001165190">
    <property type="component" value="Unassembled WGS sequence"/>
</dbReference>
<dbReference type="PIRSF" id="PIRSF031279">
    <property type="entry name" value="UCP031279"/>
    <property type="match status" value="1"/>
</dbReference>
<dbReference type="PANTHER" id="PTHR33526:SF20">
    <property type="entry name" value="VQ DOMAIN-CONTAINING PROTEIN"/>
    <property type="match status" value="1"/>
</dbReference>
<dbReference type="AlphaFoldDB" id="A0A9W7HJU0"/>
<dbReference type="InterPro" id="IPR016972">
    <property type="entry name" value="UCP031279"/>
</dbReference>
<accession>A0A9W7HJU0</accession>
<organism evidence="1 2">
    <name type="scientific">Hibiscus trionum</name>
    <name type="common">Flower of an hour</name>
    <dbReference type="NCBI Taxonomy" id="183268"/>
    <lineage>
        <taxon>Eukaryota</taxon>
        <taxon>Viridiplantae</taxon>
        <taxon>Streptophyta</taxon>
        <taxon>Embryophyta</taxon>
        <taxon>Tracheophyta</taxon>
        <taxon>Spermatophyta</taxon>
        <taxon>Magnoliopsida</taxon>
        <taxon>eudicotyledons</taxon>
        <taxon>Gunneridae</taxon>
        <taxon>Pentapetalae</taxon>
        <taxon>rosids</taxon>
        <taxon>malvids</taxon>
        <taxon>Malvales</taxon>
        <taxon>Malvaceae</taxon>
        <taxon>Malvoideae</taxon>
        <taxon>Hibiscus</taxon>
    </lineage>
</organism>
<gene>
    <name evidence="1" type="ORF">HRI_001540700</name>
</gene>
<dbReference type="PANTHER" id="PTHR33526">
    <property type="entry name" value="OS07G0123800 PROTEIN"/>
    <property type="match status" value="1"/>
</dbReference>